<dbReference type="GeneID" id="118408364"/>
<feature type="compositionally biased region" description="Polar residues" evidence="1">
    <location>
        <begin position="1277"/>
        <end position="1289"/>
    </location>
</feature>
<feature type="region of interest" description="Disordered" evidence="1">
    <location>
        <begin position="380"/>
        <end position="531"/>
    </location>
</feature>
<sequence length="1379" mass="149361">MALTNGQIAGICVGVILVVVFLICVPLYCYFVYKKRRREAGYESEEDGQPSTSPPPPSEKEGTENPGYEIGEEVNGAVNHGKNPDNGVVQTNGPVAVDVAESPTKIEIETPQKSVAEKPEEITLDIPEEESNASKAPDVRRDSDSLSRFSLNSDIDLDNISLKMRGLGDTDDILTSVMSVKSPFNFDEENVIKDTEVTPGGKDESNRMFDFDSLGKDAKLLENKEVPKVTPENSNIPEDRSKLYQVSDIPGNDLAPKENISFDLERSDSLSLSSASSKETIIEMPGYLQKDMSPNMEQNVFQGDTTLEEELTLSDLEEDLNTLESEQPTMESIKPHTVVQKAQISQVDVADEPEEETAEELNVAPDVAIQIEKAMEVNQPDLQRAQISQVEVTEKPEEKPEEDQVTKTKVEPEVEIQIEPKVEIQIDKPVEVDQSDLPPDGVIPNGHDVAPMTLGVEMISDSDSGSDAPTCSISMPAEDSSSTDASAGENDGTVSVQIPERISVSDDKVNDSDTFFSLDKPPPTIMGDSFEKSIFSTLDSSGVPKLNTEQPSLNGEPEVTVLSFRSKDGVDDDSVSISSASSGSSEGSKGDVLKESLAVEEPHSPPFSPITPLRKRFFSDTPEIGVPSTQVTSSPLHLEPETGEARTVTDTEPPWKSFDLSPTSKKEMSSELESVAKVDEVSSPVTIETLSEPEVVKIDEQFEEKALTFAKPEETYRITESASSESSSSESEKSNVDSDTSTQTASIETPLKTEKEEEVPVTPQKQVEPTVVQESKTFESILDSPSMQKKASEPTAVTPSVGIGGDPTDDVVSSVGSALTSWRTRKPWRTRGARFDDDSSSGRSTPESEKTKDASFFSSLLGSTKEDTIKGIRSDKKRTEVARSDSRTPRFKYKGFLKTYEDDEDEDRKGDSFSSPEAKTDIESQREESQEKSSSNEIEEKLSESSSFEAPARKTGQFNGPSVSTTAQKDQVTDTPPMRNIDDIIQHLNNRPDKQNSSVDQSPRPEHVPAASETPSRPPLPSPDQLTASQRQLAQQDSAPPAAPGRPPLPSTPNLSRTESYKALTPEQQSEIISAKSTPTSRTVKAEVENGTPKVTETTPKVAETPKVADTPPNIPDSTPRTPDTSAPKVAEVTPKVPVTTPKVPETTPKIQAETTPKVPDSTPKVSQTTPKTSEARKLPGRTRDKPTVSKLSPARLSPYTPMPFNRDRHTSPTSTTTPPSAGVAKGRRPRGVARFMNSSSNPLFHAAMLLTDEENKKNASPPAEQKMTENGGLRNGRSSSPSVKTSPAPQEQSSKPSTSPKTESEGVKAPPRRSRGSDPSTNGTSQQQPASALPKDGRKDLALLRTPSSVSRASEDGSEYGEAVSVALDDAFAMLDDI</sequence>
<feature type="region of interest" description="Disordered" evidence="1">
    <location>
        <begin position="564"/>
        <end position="668"/>
    </location>
</feature>
<feature type="compositionally biased region" description="Polar residues" evidence="1">
    <location>
        <begin position="1164"/>
        <end position="1173"/>
    </location>
</feature>
<keyword evidence="2" id="KW-1133">Transmembrane helix</keyword>
<protein>
    <submittedName>
        <fullName evidence="5">Protein piccolo-like</fullName>
    </submittedName>
</protein>
<feature type="compositionally biased region" description="Low complexity" evidence="1">
    <location>
        <begin position="720"/>
        <end position="729"/>
    </location>
</feature>
<feature type="compositionally biased region" description="Basic and acidic residues" evidence="1">
    <location>
        <begin position="864"/>
        <end position="888"/>
    </location>
</feature>
<evidence type="ECO:0000256" key="2">
    <source>
        <dbReference type="SAM" id="Phobius"/>
    </source>
</evidence>
<accession>C3ZPV4</accession>
<dbReference type="OrthoDB" id="10046227at2759"/>
<feature type="compositionally biased region" description="Low complexity" evidence="1">
    <location>
        <begin position="1212"/>
        <end position="1221"/>
    </location>
</feature>
<feature type="region of interest" description="Disordered" evidence="1">
    <location>
        <begin position="41"/>
        <end position="145"/>
    </location>
</feature>
<dbReference type="InParanoid" id="C3ZPV4"/>
<feature type="compositionally biased region" description="Polar residues" evidence="1">
    <location>
        <begin position="1116"/>
        <end position="1125"/>
    </location>
</feature>
<feature type="compositionally biased region" description="Polar residues" evidence="1">
    <location>
        <begin position="461"/>
        <end position="485"/>
    </location>
</feature>
<evidence type="ECO:0000313" key="3">
    <source>
        <dbReference type="EMBL" id="EEN45333.1"/>
    </source>
</evidence>
<dbReference type="EMBL" id="GG666659">
    <property type="protein sequence ID" value="EEN45333.1"/>
    <property type="molecule type" value="Genomic_DNA"/>
</dbReference>
<keyword evidence="2" id="KW-0472">Membrane</keyword>
<feature type="compositionally biased region" description="Basic and acidic residues" evidence="1">
    <location>
        <begin position="918"/>
        <end position="931"/>
    </location>
</feature>
<reference evidence="5" key="2">
    <citation type="submission" date="2025-04" db="UniProtKB">
        <authorList>
            <consortium name="RefSeq"/>
        </authorList>
    </citation>
    <scope>IDENTIFICATION</scope>
    <source>
        <strain evidence="5">S238N-H82</strain>
        <tissue evidence="5">Testes</tissue>
    </source>
</reference>
<keyword evidence="2" id="KW-0812">Transmembrane</keyword>
<dbReference type="Proteomes" id="UP000001554">
    <property type="component" value="Unplaced"/>
</dbReference>
<feature type="compositionally biased region" description="Low complexity" evidence="1">
    <location>
        <begin position="575"/>
        <end position="587"/>
    </location>
</feature>
<evidence type="ECO:0000313" key="5">
    <source>
        <dbReference type="RefSeq" id="XP_035665021.1"/>
    </source>
</evidence>
<name>C3ZPV4_BRAFL</name>
<keyword evidence="4" id="KW-1185">Reference proteome</keyword>
<evidence type="ECO:0000313" key="4">
    <source>
        <dbReference type="Proteomes" id="UP000001554"/>
    </source>
</evidence>
<feature type="compositionally biased region" description="Basic and acidic residues" evidence="1">
    <location>
        <begin position="104"/>
        <end position="121"/>
    </location>
</feature>
<feature type="compositionally biased region" description="Low complexity" evidence="1">
    <location>
        <begin position="1127"/>
        <end position="1150"/>
    </location>
</feature>
<feature type="compositionally biased region" description="Polar residues" evidence="1">
    <location>
        <begin position="1066"/>
        <end position="1083"/>
    </location>
</feature>
<feature type="compositionally biased region" description="Polar residues" evidence="1">
    <location>
        <begin position="763"/>
        <end position="775"/>
    </location>
</feature>
<feature type="transmembrane region" description="Helical" evidence="2">
    <location>
        <begin position="6"/>
        <end position="33"/>
    </location>
</feature>
<dbReference type="RefSeq" id="XP_035665021.1">
    <property type="nucleotide sequence ID" value="XM_035809128.1"/>
</dbReference>
<feature type="compositionally biased region" description="Acidic residues" evidence="1">
    <location>
        <begin position="122"/>
        <end position="131"/>
    </location>
</feature>
<feature type="region of interest" description="Disordered" evidence="1">
    <location>
        <begin position="222"/>
        <end position="250"/>
    </location>
</feature>
<feature type="compositionally biased region" description="Polar residues" evidence="1">
    <location>
        <begin position="1318"/>
        <end position="1331"/>
    </location>
</feature>
<dbReference type="OMA" id="GVEMISD"/>
<proteinExistence type="predicted"/>
<feature type="compositionally biased region" description="Basic and acidic residues" evidence="1">
    <location>
        <begin position="638"/>
        <end position="649"/>
    </location>
</feature>
<evidence type="ECO:0000256" key="1">
    <source>
        <dbReference type="SAM" id="MobiDB-lite"/>
    </source>
</evidence>
<feature type="compositionally biased region" description="Basic and acidic residues" evidence="1">
    <location>
        <begin position="980"/>
        <end position="994"/>
    </location>
</feature>
<feature type="compositionally biased region" description="Polar residues" evidence="1">
    <location>
        <begin position="737"/>
        <end position="747"/>
    </location>
</feature>
<feature type="compositionally biased region" description="Polar residues" evidence="1">
    <location>
        <begin position="956"/>
        <end position="974"/>
    </location>
</feature>
<gene>
    <name evidence="5" type="primary">LOC118408364</name>
    <name evidence="3" type="ORF">BRAFLDRAFT_77775</name>
</gene>
<feature type="compositionally biased region" description="Basic and acidic residues" evidence="1">
    <location>
        <begin position="1174"/>
        <end position="1188"/>
    </location>
</feature>
<feature type="region of interest" description="Disordered" evidence="1">
    <location>
        <begin position="539"/>
        <end position="558"/>
    </location>
</feature>
<organism>
    <name type="scientific">Branchiostoma floridae</name>
    <name type="common">Florida lancelet</name>
    <name type="synonym">Amphioxus</name>
    <dbReference type="NCBI Taxonomy" id="7739"/>
    <lineage>
        <taxon>Eukaryota</taxon>
        <taxon>Metazoa</taxon>
        <taxon>Chordata</taxon>
        <taxon>Cephalochordata</taxon>
        <taxon>Leptocardii</taxon>
        <taxon>Amphioxiformes</taxon>
        <taxon>Branchiostomatidae</taxon>
        <taxon>Branchiostoma</taxon>
    </lineage>
</organism>
<feature type="compositionally biased region" description="Basic residues" evidence="1">
    <location>
        <begin position="823"/>
        <end position="832"/>
    </location>
</feature>
<feature type="compositionally biased region" description="Low complexity" evidence="1">
    <location>
        <begin position="1290"/>
        <end position="1302"/>
    </location>
</feature>
<dbReference type="KEGG" id="bfo:118408364"/>
<feature type="compositionally biased region" description="Pro residues" evidence="1">
    <location>
        <begin position="1041"/>
        <end position="1051"/>
    </location>
</feature>
<reference evidence="3" key="1">
    <citation type="journal article" date="2008" name="Nature">
        <title>The amphioxus genome and the evolution of the chordate karyotype.</title>
        <authorList>
            <consortium name="US DOE Joint Genome Institute (JGI-PGF)"/>
            <person name="Putnam N.H."/>
            <person name="Butts T."/>
            <person name="Ferrier D.E.K."/>
            <person name="Furlong R.F."/>
            <person name="Hellsten U."/>
            <person name="Kawashima T."/>
            <person name="Robinson-Rechavi M."/>
            <person name="Shoguchi E."/>
            <person name="Terry A."/>
            <person name="Yu J.-K."/>
            <person name="Benito-Gutierrez E.L."/>
            <person name="Dubchak I."/>
            <person name="Garcia-Fernandez J."/>
            <person name="Gibson-Brown J.J."/>
            <person name="Grigoriev I.V."/>
            <person name="Horton A.C."/>
            <person name="de Jong P.J."/>
            <person name="Jurka J."/>
            <person name="Kapitonov V.V."/>
            <person name="Kohara Y."/>
            <person name="Kuroki Y."/>
            <person name="Lindquist E."/>
            <person name="Lucas S."/>
            <person name="Osoegawa K."/>
            <person name="Pennacchio L.A."/>
            <person name="Salamov A.A."/>
            <person name="Satou Y."/>
            <person name="Sauka-Spengler T."/>
            <person name="Schmutz J."/>
            <person name="Shin-I T."/>
            <person name="Toyoda A."/>
            <person name="Bronner-Fraser M."/>
            <person name="Fujiyama A."/>
            <person name="Holland L.Z."/>
            <person name="Holland P.W.H."/>
            <person name="Satoh N."/>
            <person name="Rokhsar D.S."/>
        </authorList>
    </citation>
    <scope>NUCLEOTIDE SEQUENCE [LARGE SCALE GENOMIC DNA]</scope>
    <source>
        <strain evidence="3">S238N-H82</strain>
        <tissue evidence="3">Testes</tissue>
    </source>
</reference>
<feature type="compositionally biased region" description="Basic and acidic residues" evidence="1">
    <location>
        <begin position="707"/>
        <end position="717"/>
    </location>
</feature>
<feature type="compositionally biased region" description="Basic and acidic residues" evidence="1">
    <location>
        <begin position="392"/>
        <end position="431"/>
    </location>
</feature>
<feature type="region of interest" description="Disordered" evidence="1">
    <location>
        <begin position="707"/>
        <end position="1362"/>
    </location>
</feature>
<feature type="compositionally biased region" description="Polar residues" evidence="1">
    <location>
        <begin position="1024"/>
        <end position="1038"/>
    </location>
</feature>